<feature type="compositionally biased region" description="Polar residues" evidence="1">
    <location>
        <begin position="36"/>
        <end position="45"/>
    </location>
</feature>
<dbReference type="AlphaFoldDB" id="A0AA86TCT1"/>
<accession>A0AA86TCT1</accession>
<dbReference type="EMBL" id="OY731403">
    <property type="protein sequence ID" value="CAJ1961694.1"/>
    <property type="molecule type" value="Genomic_DNA"/>
</dbReference>
<dbReference type="PANTHER" id="PTHR31579">
    <property type="entry name" value="OS03G0796600 PROTEIN"/>
    <property type="match status" value="1"/>
</dbReference>
<proteinExistence type="predicted"/>
<dbReference type="Pfam" id="PF04720">
    <property type="entry name" value="PDDEXK_6"/>
    <property type="match status" value="1"/>
</dbReference>
<dbReference type="InterPro" id="IPR006502">
    <property type="entry name" value="PDDEXK-like"/>
</dbReference>
<dbReference type="Gramene" id="rna-AYBTSS11_LOCUS18858">
    <property type="protein sequence ID" value="CAJ1961694.1"/>
    <property type="gene ID" value="gene-AYBTSS11_LOCUS18858"/>
</dbReference>
<gene>
    <name evidence="2" type="ORF">AYBTSS11_LOCUS18858</name>
</gene>
<dbReference type="NCBIfam" id="TIGR01615">
    <property type="entry name" value="A_thal_3542"/>
    <property type="match status" value="1"/>
</dbReference>
<name>A0AA86TCT1_9FABA</name>
<evidence type="ECO:0000256" key="1">
    <source>
        <dbReference type="SAM" id="MobiDB-lite"/>
    </source>
</evidence>
<organism evidence="2 3">
    <name type="scientific">Sphenostylis stenocarpa</name>
    <dbReference type="NCBI Taxonomy" id="92480"/>
    <lineage>
        <taxon>Eukaryota</taxon>
        <taxon>Viridiplantae</taxon>
        <taxon>Streptophyta</taxon>
        <taxon>Embryophyta</taxon>
        <taxon>Tracheophyta</taxon>
        <taxon>Spermatophyta</taxon>
        <taxon>Magnoliopsida</taxon>
        <taxon>eudicotyledons</taxon>
        <taxon>Gunneridae</taxon>
        <taxon>Pentapetalae</taxon>
        <taxon>rosids</taxon>
        <taxon>fabids</taxon>
        <taxon>Fabales</taxon>
        <taxon>Fabaceae</taxon>
        <taxon>Papilionoideae</taxon>
        <taxon>50 kb inversion clade</taxon>
        <taxon>NPAAA clade</taxon>
        <taxon>indigoferoid/millettioid clade</taxon>
        <taxon>Phaseoleae</taxon>
        <taxon>Sphenostylis</taxon>
    </lineage>
</organism>
<sequence length="375" mass="42935">MTPTQRTYVIRQILIIQCSPSTIHPNHIHVRRAQRPTGSHPQHQFSYKIPLPTSSKCKPNNIHTLRPTNSKFHIMGGSSVAAARVTRFLASRHRHDQPEMCVADVEFEFLHDGETLLAHSACSNDCHHPNEIEFDEDEDHRDTLEENRTFWDNQHKILQANVYRTSSLESGIRRATKEALQNIESAETVCGCSRQIPLTTCRNCLMREVSGRLQKAGYNSAVCKTKWRSSPDIPSGEHSFLDVIENTKKGEMRVIVELNFRGEFEMARGSEEYNGLVRKLPEVFVGKVERLSNLIKILCMAGKRCMKEKKMHMGPWRKHRYMQAKWLGPCDRNTCTTSVSMGYSERIPMPKPRQKASMLTVDLLEKLHCTAVEVV</sequence>
<keyword evidence="3" id="KW-1185">Reference proteome</keyword>
<dbReference type="Proteomes" id="UP001189624">
    <property type="component" value="Chromosome 6"/>
</dbReference>
<evidence type="ECO:0000313" key="3">
    <source>
        <dbReference type="Proteomes" id="UP001189624"/>
    </source>
</evidence>
<evidence type="ECO:0000313" key="2">
    <source>
        <dbReference type="EMBL" id="CAJ1961694.1"/>
    </source>
</evidence>
<protein>
    <submittedName>
        <fullName evidence="2">Uncharacterized protein</fullName>
    </submittedName>
</protein>
<feature type="region of interest" description="Disordered" evidence="1">
    <location>
        <begin position="32"/>
        <end position="53"/>
    </location>
</feature>
<reference evidence="2" key="1">
    <citation type="submission" date="2023-10" db="EMBL/GenBank/DDBJ databases">
        <authorList>
            <person name="Domelevo Entfellner J.-B."/>
        </authorList>
    </citation>
    <scope>NUCLEOTIDE SEQUENCE</scope>
</reference>
<dbReference type="PANTHER" id="PTHR31579:SF2">
    <property type="entry name" value="DUF506 FAMILY PROTEIN"/>
    <property type="match status" value="1"/>
</dbReference>